<keyword evidence="3" id="KW-1133">Transmembrane helix</keyword>
<evidence type="ECO:0000256" key="4">
    <source>
        <dbReference type="ARBA" id="ARBA00023136"/>
    </source>
</evidence>
<organism evidence="6 7">
    <name type="scientific">Syncephalastrum racemosum</name>
    <name type="common">Filamentous fungus</name>
    <dbReference type="NCBI Taxonomy" id="13706"/>
    <lineage>
        <taxon>Eukaryota</taxon>
        <taxon>Fungi</taxon>
        <taxon>Fungi incertae sedis</taxon>
        <taxon>Mucoromycota</taxon>
        <taxon>Mucoromycotina</taxon>
        <taxon>Mucoromycetes</taxon>
        <taxon>Mucorales</taxon>
        <taxon>Syncephalastraceae</taxon>
        <taxon>Syncephalastrum</taxon>
    </lineage>
</organism>
<sequence length="238" mass="25913">MPTNDPIAPHSAPISAYMSVHSATNLAYVRYFAGKDNATEATFKSLNARGFEVEYTVDGQKDVAFIAFKEPLSKREEIRPTLEAMAKEAETALGLPSSLTGPPPLKAIAKALYAQASRPTTLYEEHVDDQFIAADMGWQVAIAAGMGTTALLAYADNATLPSLLLALRDGLGQQTIRYIWYGACTAHVAEAVVALRICLHRGCYSPSNIFRWTLSTALFGYASMTKLLNHRHHHPKSA</sequence>
<dbReference type="Pfam" id="PF10615">
    <property type="entry name" value="DUF2470"/>
    <property type="match status" value="1"/>
</dbReference>
<proteinExistence type="predicted"/>
<name>A0A1X2HPS5_SYNRA</name>
<evidence type="ECO:0000259" key="5">
    <source>
        <dbReference type="Pfam" id="PF10615"/>
    </source>
</evidence>
<dbReference type="InterPro" id="IPR037119">
    <property type="entry name" value="Haem_oxidase_HugZ-like_sf"/>
</dbReference>
<keyword evidence="4" id="KW-0472">Membrane</keyword>
<accession>A0A1X2HPS5</accession>
<dbReference type="InterPro" id="IPR028110">
    <property type="entry name" value="TMEM254"/>
</dbReference>
<dbReference type="PANTHER" id="PTHR34104:SF3">
    <property type="entry name" value="TRANSMEMBRANE PROTEIN 254"/>
    <property type="match status" value="1"/>
</dbReference>
<evidence type="ECO:0000313" key="7">
    <source>
        <dbReference type="Proteomes" id="UP000242180"/>
    </source>
</evidence>
<reference evidence="6 7" key="1">
    <citation type="submission" date="2016-07" db="EMBL/GenBank/DDBJ databases">
        <title>Pervasive Adenine N6-methylation of Active Genes in Fungi.</title>
        <authorList>
            <consortium name="DOE Joint Genome Institute"/>
            <person name="Mondo S.J."/>
            <person name="Dannebaum R.O."/>
            <person name="Kuo R.C."/>
            <person name="Labutti K."/>
            <person name="Haridas S."/>
            <person name="Kuo A."/>
            <person name="Salamov A."/>
            <person name="Ahrendt S.R."/>
            <person name="Lipzen A."/>
            <person name="Sullivan W."/>
            <person name="Andreopoulos W.B."/>
            <person name="Clum A."/>
            <person name="Lindquist E."/>
            <person name="Daum C."/>
            <person name="Ramamoorthy G.K."/>
            <person name="Gryganskyi A."/>
            <person name="Culley D."/>
            <person name="Magnuson J.K."/>
            <person name="James T.Y."/>
            <person name="O'Malley M.A."/>
            <person name="Stajich J.E."/>
            <person name="Spatafora J.W."/>
            <person name="Visel A."/>
            <person name="Grigoriev I.V."/>
        </authorList>
    </citation>
    <scope>NUCLEOTIDE SEQUENCE [LARGE SCALE GENOMIC DNA]</scope>
    <source>
        <strain evidence="6 7">NRRL 2496</strain>
    </source>
</reference>
<dbReference type="Pfam" id="PF14934">
    <property type="entry name" value="TMEM254"/>
    <property type="match status" value="1"/>
</dbReference>
<dbReference type="EMBL" id="MCGN01000002">
    <property type="protein sequence ID" value="ORZ01395.1"/>
    <property type="molecule type" value="Genomic_DNA"/>
</dbReference>
<evidence type="ECO:0000313" key="6">
    <source>
        <dbReference type="EMBL" id="ORZ01395.1"/>
    </source>
</evidence>
<dbReference type="PANTHER" id="PTHR34104">
    <property type="entry name" value="TRANSMEMBRANE PROTEIN 254"/>
    <property type="match status" value="1"/>
</dbReference>
<dbReference type="InParanoid" id="A0A1X2HPS5"/>
<evidence type="ECO:0000256" key="2">
    <source>
        <dbReference type="ARBA" id="ARBA00022692"/>
    </source>
</evidence>
<dbReference type="OrthoDB" id="5553410at2759"/>
<comment type="caution">
    <text evidence="6">The sequence shown here is derived from an EMBL/GenBank/DDBJ whole genome shotgun (WGS) entry which is preliminary data.</text>
</comment>
<dbReference type="InterPro" id="IPR019595">
    <property type="entry name" value="DUF2470"/>
</dbReference>
<keyword evidence="7" id="KW-1185">Reference proteome</keyword>
<evidence type="ECO:0000256" key="1">
    <source>
        <dbReference type="ARBA" id="ARBA00004141"/>
    </source>
</evidence>
<gene>
    <name evidence="6" type="ORF">BCR43DRAFT_177953</name>
</gene>
<keyword evidence="2" id="KW-0812">Transmembrane</keyword>
<feature type="domain" description="DUF2470" evidence="5">
    <location>
        <begin position="11"/>
        <end position="85"/>
    </location>
</feature>
<dbReference type="AlphaFoldDB" id="A0A1X2HPS5"/>
<dbReference type="GO" id="GO:0016020">
    <property type="term" value="C:membrane"/>
    <property type="evidence" value="ECO:0007669"/>
    <property type="project" value="UniProtKB-SubCell"/>
</dbReference>
<comment type="subcellular location">
    <subcellularLocation>
        <location evidence="1">Membrane</location>
        <topology evidence="1">Multi-pass membrane protein</topology>
    </subcellularLocation>
</comment>
<dbReference type="OMA" id="YMSVHSA"/>
<dbReference type="Gene3D" id="3.20.180.10">
    <property type="entry name" value="PNP-oxidase-like"/>
    <property type="match status" value="1"/>
</dbReference>
<dbReference type="Proteomes" id="UP000242180">
    <property type="component" value="Unassembled WGS sequence"/>
</dbReference>
<evidence type="ECO:0000256" key="3">
    <source>
        <dbReference type="ARBA" id="ARBA00022989"/>
    </source>
</evidence>
<protein>
    <recommendedName>
        <fullName evidence="5">DUF2470 domain-containing protein</fullName>
    </recommendedName>
</protein>